<organism evidence="3 4">
    <name type="scientific">Collybiopsis luxurians FD-317 M1</name>
    <dbReference type="NCBI Taxonomy" id="944289"/>
    <lineage>
        <taxon>Eukaryota</taxon>
        <taxon>Fungi</taxon>
        <taxon>Dikarya</taxon>
        <taxon>Basidiomycota</taxon>
        <taxon>Agaricomycotina</taxon>
        <taxon>Agaricomycetes</taxon>
        <taxon>Agaricomycetidae</taxon>
        <taxon>Agaricales</taxon>
        <taxon>Marasmiineae</taxon>
        <taxon>Omphalotaceae</taxon>
        <taxon>Collybiopsis</taxon>
        <taxon>Collybiopsis luxurians</taxon>
    </lineage>
</organism>
<feature type="compositionally biased region" description="Basic and acidic residues" evidence="2">
    <location>
        <begin position="1"/>
        <end position="12"/>
    </location>
</feature>
<dbReference type="EMBL" id="KN834765">
    <property type="protein sequence ID" value="KIK63241.1"/>
    <property type="molecule type" value="Genomic_DNA"/>
</dbReference>
<dbReference type="HOGENOM" id="CLU_1294540_0_0_1"/>
<reference evidence="3 4" key="1">
    <citation type="submission" date="2014-04" db="EMBL/GenBank/DDBJ databases">
        <title>Evolutionary Origins and Diversification of the Mycorrhizal Mutualists.</title>
        <authorList>
            <consortium name="DOE Joint Genome Institute"/>
            <consortium name="Mycorrhizal Genomics Consortium"/>
            <person name="Kohler A."/>
            <person name="Kuo A."/>
            <person name="Nagy L.G."/>
            <person name="Floudas D."/>
            <person name="Copeland A."/>
            <person name="Barry K.W."/>
            <person name="Cichocki N."/>
            <person name="Veneault-Fourrey C."/>
            <person name="LaButti K."/>
            <person name="Lindquist E.A."/>
            <person name="Lipzen A."/>
            <person name="Lundell T."/>
            <person name="Morin E."/>
            <person name="Murat C."/>
            <person name="Riley R."/>
            <person name="Ohm R."/>
            <person name="Sun H."/>
            <person name="Tunlid A."/>
            <person name="Henrissat B."/>
            <person name="Grigoriev I.V."/>
            <person name="Hibbett D.S."/>
            <person name="Martin F."/>
        </authorList>
    </citation>
    <scope>NUCLEOTIDE SEQUENCE [LARGE SCALE GENOMIC DNA]</scope>
    <source>
        <strain evidence="3 4">FD-317 M1</strain>
    </source>
</reference>
<evidence type="ECO:0000256" key="2">
    <source>
        <dbReference type="SAM" id="MobiDB-lite"/>
    </source>
</evidence>
<keyword evidence="1" id="KW-0175">Coiled coil</keyword>
<sequence length="213" mass="24637">MEQDRDQAEKNLKRQQSNAKSELEQLTCATPKIEFCLKNLAHRLEIGATFHHAFQEMLTLYTHKAHSKPKRNDIAWVHMFEENLQKLKSDLEVKDKFLQISGSKLIAQKSKVEGFRNHISLINDTITNAEVSKVKVEKDIVKHQHIFNCNTADVHQVQEELANLDEGLAKAQGFIEELREQCEAVQQKADNEREILQGQKEELDYTAEELEVF</sequence>
<feature type="coiled-coil region" evidence="1">
    <location>
        <begin position="161"/>
        <end position="202"/>
    </location>
</feature>
<dbReference type="Proteomes" id="UP000053593">
    <property type="component" value="Unassembled WGS sequence"/>
</dbReference>
<protein>
    <submittedName>
        <fullName evidence="3">Uncharacterized protein</fullName>
    </submittedName>
</protein>
<proteinExistence type="predicted"/>
<dbReference type="AlphaFoldDB" id="A0A0D0C518"/>
<feature type="region of interest" description="Disordered" evidence="2">
    <location>
        <begin position="1"/>
        <end position="21"/>
    </location>
</feature>
<keyword evidence="4" id="KW-1185">Reference proteome</keyword>
<evidence type="ECO:0000256" key="1">
    <source>
        <dbReference type="SAM" id="Coils"/>
    </source>
</evidence>
<name>A0A0D0C518_9AGAR</name>
<dbReference type="OrthoDB" id="5575062at2759"/>
<gene>
    <name evidence="3" type="ORF">GYMLUDRAFT_57948</name>
</gene>
<evidence type="ECO:0000313" key="3">
    <source>
        <dbReference type="EMBL" id="KIK63241.1"/>
    </source>
</evidence>
<evidence type="ECO:0000313" key="4">
    <source>
        <dbReference type="Proteomes" id="UP000053593"/>
    </source>
</evidence>
<accession>A0A0D0C518</accession>